<reference evidence="2" key="1">
    <citation type="journal article" date="2020" name="mSystems">
        <title>Genome- and Community-Level Interaction Insights into Carbon Utilization and Element Cycling Functions of Hydrothermarchaeota in Hydrothermal Sediment.</title>
        <authorList>
            <person name="Zhou Z."/>
            <person name="Liu Y."/>
            <person name="Xu W."/>
            <person name="Pan J."/>
            <person name="Luo Z.H."/>
            <person name="Li M."/>
        </authorList>
    </citation>
    <scope>NUCLEOTIDE SEQUENCE [LARGE SCALE GENOMIC DNA]</scope>
    <source>
        <strain evidence="2">SpSt-488</strain>
    </source>
</reference>
<protein>
    <submittedName>
        <fullName evidence="2">Poly-gamma-glutamate system protein</fullName>
    </submittedName>
</protein>
<keyword evidence="1" id="KW-0812">Transmembrane</keyword>
<keyword evidence="1" id="KW-0472">Membrane</keyword>
<name>A0A7C4GE53_UNCW3</name>
<dbReference type="AlphaFoldDB" id="A0A7C4GE53"/>
<sequence>MRRRQGKVNRWVLTALAVLSVLAFWLESRTQRPRQARWFDEKLASAQLSARALTALGQLRARLGIPIDTVNDPNRTGLIGTQFSLVTHGRADLSDALTTTNPNFSAALVEMLKRAGVRRGDSVAVDWDGTFPALNVQVLATCQVLGLEPVIVTTMSSGMWGADLPGMLWLDSEQELRRAGLWRFRSRLATLGGATDDGAGLSPEGRGLLANAAESAGVELFVPTTMTEAVARREELYGRSRVLVVVGRPAVAFADPTLRVRSGLLRRSLPRMGKEGLVPRALGRGMRVVYLSDPTQVAAQFRLPIAPEPLPEPGRGRLFFERRHSVGLAVLLLAVLLGLLFVVIRYDVESYLGVRTSAAEEEAV</sequence>
<proteinExistence type="predicted"/>
<keyword evidence="1" id="KW-1133">Transmembrane helix</keyword>
<dbReference type="NCBIfam" id="TIGR04332">
    <property type="entry name" value="gamma_Glu_sys"/>
    <property type="match status" value="1"/>
</dbReference>
<organism evidence="2">
    <name type="scientific">candidate division WOR-3 bacterium</name>
    <dbReference type="NCBI Taxonomy" id="2052148"/>
    <lineage>
        <taxon>Bacteria</taxon>
        <taxon>Bacteria division WOR-3</taxon>
    </lineage>
</organism>
<evidence type="ECO:0000256" key="1">
    <source>
        <dbReference type="SAM" id="Phobius"/>
    </source>
</evidence>
<accession>A0A7C4GE53</accession>
<feature type="transmembrane region" description="Helical" evidence="1">
    <location>
        <begin position="326"/>
        <end position="346"/>
    </location>
</feature>
<comment type="caution">
    <text evidence="2">The sequence shown here is derived from an EMBL/GenBank/DDBJ whole genome shotgun (WGS) entry which is preliminary data.</text>
</comment>
<gene>
    <name evidence="2" type="primary">pgsW</name>
    <name evidence="2" type="ORF">ENS41_06130</name>
</gene>
<evidence type="ECO:0000313" key="2">
    <source>
        <dbReference type="EMBL" id="HGK28517.1"/>
    </source>
</evidence>
<dbReference type="EMBL" id="DSUT01000128">
    <property type="protein sequence ID" value="HGK28517.1"/>
    <property type="molecule type" value="Genomic_DNA"/>
</dbReference>
<dbReference type="InterPro" id="IPR027602">
    <property type="entry name" value="PGA_system"/>
</dbReference>